<reference evidence="1 2" key="1">
    <citation type="submission" date="2020-12" db="EMBL/GenBank/DDBJ databases">
        <title>Novel Thalassolituus-related marine hydrocarbonoclastic bacteria mediated algae-derived hydrocarbons mineralization in twilight zone of the northern South China Sea.</title>
        <authorList>
            <person name="Dong C."/>
        </authorList>
    </citation>
    <scope>NUCLEOTIDE SEQUENCE [LARGE SCALE GENOMIC DNA]</scope>
    <source>
        <strain evidence="1 2">IMCC1826</strain>
    </source>
</reference>
<dbReference type="InterPro" id="IPR007420">
    <property type="entry name" value="DUF465"/>
</dbReference>
<dbReference type="Proteomes" id="UP000714380">
    <property type="component" value="Unassembled WGS sequence"/>
</dbReference>
<organism evidence="1 2">
    <name type="scientific">Thalassolituus marinus</name>
    <dbReference type="NCBI Taxonomy" id="671053"/>
    <lineage>
        <taxon>Bacteria</taxon>
        <taxon>Pseudomonadati</taxon>
        <taxon>Pseudomonadota</taxon>
        <taxon>Gammaproteobacteria</taxon>
        <taxon>Oceanospirillales</taxon>
        <taxon>Oceanospirillaceae</taxon>
        <taxon>Thalassolituus</taxon>
    </lineage>
</organism>
<evidence type="ECO:0000313" key="1">
    <source>
        <dbReference type="EMBL" id="MCA6061996.1"/>
    </source>
</evidence>
<comment type="caution">
    <text evidence="1">The sequence shown here is derived from an EMBL/GenBank/DDBJ whole genome shotgun (WGS) entry which is preliminary data.</text>
</comment>
<sequence>MTIENHNLHNEFPEMGDQIRALKMKDRHFARLFDEYHDVDREVRRIEEEVEPASDERLEGLKIRRLHLKDDLYAMLKEA</sequence>
<proteinExistence type="predicted"/>
<protein>
    <submittedName>
        <fullName evidence="1">DUF465 domain-containing protein</fullName>
    </submittedName>
</protein>
<dbReference type="Pfam" id="PF04325">
    <property type="entry name" value="DUF465"/>
    <property type="match status" value="1"/>
</dbReference>
<dbReference type="EMBL" id="JAEDAH010000001">
    <property type="protein sequence ID" value="MCA6061996.1"/>
    <property type="molecule type" value="Genomic_DNA"/>
</dbReference>
<gene>
    <name evidence="1" type="ORF">I9W95_00085</name>
</gene>
<name>A0ABS7ZNE7_9GAMM</name>
<dbReference type="InterPro" id="IPR038444">
    <property type="entry name" value="DUF465_sf"/>
</dbReference>
<keyword evidence="2" id="KW-1185">Reference proteome</keyword>
<accession>A0ABS7ZNE7</accession>
<evidence type="ECO:0000313" key="2">
    <source>
        <dbReference type="Proteomes" id="UP000714380"/>
    </source>
</evidence>
<dbReference type="RefSeq" id="WP_225670411.1">
    <property type="nucleotide sequence ID" value="NZ_JAEDAH010000001.1"/>
</dbReference>
<dbReference type="Gene3D" id="6.10.280.50">
    <property type="match status" value="1"/>
</dbReference>